<dbReference type="GO" id="GO:0005737">
    <property type="term" value="C:cytoplasm"/>
    <property type="evidence" value="ECO:0007669"/>
    <property type="project" value="TreeGrafter"/>
</dbReference>
<dbReference type="OrthoDB" id="2021138at2759"/>
<dbReference type="InterPro" id="IPR003591">
    <property type="entry name" value="Leu-rich_rpt_typical-subtyp"/>
</dbReference>
<dbReference type="InterPro" id="IPR001932">
    <property type="entry name" value="PPM-type_phosphatase-like_dom"/>
</dbReference>
<dbReference type="GO" id="GO:0009190">
    <property type="term" value="P:cyclic nucleotide biosynthetic process"/>
    <property type="evidence" value="ECO:0007669"/>
    <property type="project" value="InterPro"/>
</dbReference>
<feature type="region of interest" description="Disordered" evidence="4">
    <location>
        <begin position="387"/>
        <end position="409"/>
    </location>
</feature>
<dbReference type="InterPro" id="IPR029787">
    <property type="entry name" value="Nucleotide_cyclase"/>
</dbReference>
<dbReference type="Gene3D" id="3.30.70.1230">
    <property type="entry name" value="Nucleotide cyclase"/>
    <property type="match status" value="1"/>
</dbReference>
<keyword evidence="2" id="KW-0479">Metal-binding</keyword>
<dbReference type="RefSeq" id="XP_025363771.1">
    <property type="nucleotide sequence ID" value="XM_025507335.1"/>
</dbReference>
<dbReference type="PROSITE" id="PS51450">
    <property type="entry name" value="LRR"/>
    <property type="match status" value="2"/>
</dbReference>
<dbReference type="FunFam" id="3.80.10.10:FF:000408">
    <property type="entry name" value="Adenylate cyclase"/>
    <property type="match status" value="1"/>
</dbReference>
<evidence type="ECO:0000259" key="5">
    <source>
        <dbReference type="PROSITE" id="PS50125"/>
    </source>
</evidence>
<dbReference type="SMART" id="SM00332">
    <property type="entry name" value="PP2Cc"/>
    <property type="match status" value="1"/>
</dbReference>
<feature type="region of interest" description="Disordered" evidence="4">
    <location>
        <begin position="742"/>
        <end position="794"/>
    </location>
</feature>
<dbReference type="Gene3D" id="3.60.40.10">
    <property type="entry name" value="PPM-type phosphatase domain"/>
    <property type="match status" value="1"/>
</dbReference>
<evidence type="ECO:0000313" key="7">
    <source>
        <dbReference type="EMBL" id="PWN29159.1"/>
    </source>
</evidence>
<keyword evidence="8" id="KW-1185">Reference proteome</keyword>
<feature type="compositionally biased region" description="Acidic residues" evidence="4">
    <location>
        <begin position="654"/>
        <end position="667"/>
    </location>
</feature>
<keyword evidence="1" id="KW-0433">Leucine-rich repeat</keyword>
<feature type="domain" description="PPM-type phosphatase" evidence="6">
    <location>
        <begin position="1629"/>
        <end position="1915"/>
    </location>
</feature>
<sequence>MSGKGFFENSGGISPTSHPPAASHWSTPPPQDARYVDTSVSPRSTRPSVARHPYASYSTEASSSSSTSSTPAPMNESKATGLFDSFDLSDVGLSAGAPAPRGVSESNGSWRRQGSSGKRQDITPWAVDDQDDEEELDDGASIQQRIRPNLSRQTSSIQSSTSQSTLPARPSTPPQHRSMSGASSIYGHTGAQGSEAALSIAPTTPGTKKKRNPFGFLRKKSSNFPDPSGSFVSLAATLGDQRKASHTSLSSKHSSPPHASSSRHPSTSLTAAVVNDGANKGRNRGGSDWQSQGIDEEWEGIDMANAANHAAASQDHRAASIKEKRRRLVRPLTRDRERNKAEEGSFGAQGNIDGSARSKAAARGADVEMTLDTNFDQIDDIVDTSMRQNSMPVGPKDETLQDGLWSASPGQQPALFAAAVDPLAAAPVADVSSKALPSQPGSHSPDAPAPGWLLQAPPRGRHGSLQSQVLQRNANAQRPEGFAPRAGSRKSSLADARRAAVPTTTDSPHYGSTSEDLPSPSSNSDVLEEALNHSQTIAYQSMASEQRKDSATSKVSARSGVSPKSSAVHLPSLIHGADGANSSWTRAGVADPNYQFPPTSALPLDAKARQASIASTGSGSGAAGGALSSSNWMAPDSWAVQPDKVRDYLRDEDGSSQDGEEDDDEAEQTMLKDNKGASAAAGDRKWSAVSNTTNGGGTYSSAGGHSHTTSSSGALTADQTTFLGSSQEASYNLAPRGSQVSAHSLASSDYETGPSPVARQASQSVELLTSPPGSAGLGPQPTTPKMDRTVSSRGGAFGVAGGAAAAAANMLGLRGKKPGTAGSSRPGTANSTTGPPMSRPGTAGTIEDGAGRTSFGSAVTGATATMDSSAAGAAAKRAPLMHHPSQAGGLGGKGHIMRIETPFGVRTVSIPLYTSTSNLRAIISRKSPSGARAYRLFVRDKGSERPLGESEKPAMLQRRRMEQAGYTEYDGLDTMGREDHSYLLRFVYRPDLVPTFDSESFGNTEDNYTHLDLQGRNLEMVPIFLYRHADWINSLDLSGNPMSDVPTDFVQLCSNLRTLRLSNLSLKRIPQSVKHSETLTHLDLSNNRIPDLSHIALDSIVQLKSLKVQNNRLTELPSYFSRLTALKQLNVSNNRFDTFPQVICSLSSLTDLDISFNAISGMPPQLGQLTRLQSLILVGNSIEQLPGCMSQLLSLRKIDVRRNLLQDVSALFSLESLTEAHCEHNSIKSFSATLGTHLRSINLGHNPMSKLAIGSGNAPLQLVSLNLSAANLARLDEALLAQLPSLYDLILDNNHFLGLPDSIGELKELRLLSCTNNRLVGLPDSIGKLKNLRRLLVHNNNLKSLPDSIWNCQSLTSINASSNLLESFPLPPISPDAVVGGRPSTAGALIENGRKGSASSASVVGMPASSVSGPLPSTPLLAKSTSALSMSLKKLRLGDNRLTDEVFAVIGLLVEVEILNLSFNDIYEVPTPSLSKLVFLRELYLSGNDLSSVPTDDLVQLKLLRILHINANRLQTLPAELGQLRNLANLDVGNNSLKYNIANWHYDWNWNSNPELRYLNLSGNKRLEVKSKMTGIAGANRRMDMSDFQRLASLRVLGLMDVTVTLQQMPDEHDNRRVRTSLSQVNNMAYGISDALGKFDNLSLVDVVVPNFRKDPKECLIGLFEGRGHGAHNGSRIAKFLADWARHRVDREVSEALTQAGTLAPDEAHIPNIMRRAFLRLQQEYALLLMSESNRSLSDAAVGDSLASGQPASTAKSQWQSGASGVLVYIVDHCLHVANAGDALAVLCRGGTAQHMTTRHEPFDRDETQRIRSAEGWVSLRGYVNDSLDVSRSFGYYHLTPFVNAAPAVSSIQLNDSDEFIIVASRSLWDQMSYQTAVDIARTERDDLMIAAQKLRDFAISYGAEESIMVMIMAVGDLFDSGSGGRQHQRSASRLDPTTEALKKMHRREHRDELPTDRTLARLEREVAPPIGQVALVFTDIKNSTSLWETNGGMQSAMRLHNILLRRQLRTVGGYEVKTEGDAFMVSFPSVTSALLWCFNVQTQLLREEWPQEILESEDGKEVVDLEGNVIYRGLSVRMGIHWGWPVCENDPVTRRMDYFGPMVNRAARISGAADGGQIMASRDVVTELTALLGTFDEAGGVAGLSKGVEADDADFDEEEFRLLHPNVTRDVVLLRRMGFGISEMGEKRLKGLETPEMLNLVYPKQLAGRLATREDAPAPQVFEPMPSLLNIEEIKALGMVCLRLEALSNAQLFPGILNEADPGQDDAASVASSSLNATTMAASSSQQRLALGAGPGRLHPAAGRTRAMERYLALKPELLIVSIRDDAPDDELASLLEQLVVRIRNAMTTIALRHCLTTRAGGGGDKEVAATSSGSPHLSLESLAAILGPFEDLFL</sequence>
<dbReference type="InterPro" id="IPR055414">
    <property type="entry name" value="LRR_R13L4/SHOC2-like"/>
</dbReference>
<feature type="compositionally biased region" description="Polar residues" evidence="4">
    <location>
        <begin position="464"/>
        <end position="476"/>
    </location>
</feature>
<feature type="compositionally biased region" description="Polar residues" evidence="4">
    <location>
        <begin position="821"/>
        <end position="835"/>
    </location>
</feature>
<evidence type="ECO:0000256" key="3">
    <source>
        <dbReference type="ARBA" id="ARBA00022737"/>
    </source>
</evidence>
<dbReference type="PANTHER" id="PTHR48051:SF1">
    <property type="entry name" value="RAS SUPPRESSOR PROTEIN 1"/>
    <property type="match status" value="1"/>
</dbReference>
<keyword evidence="3" id="KW-0677">Repeat</keyword>
<evidence type="ECO:0000313" key="8">
    <source>
        <dbReference type="Proteomes" id="UP000245884"/>
    </source>
</evidence>
<feature type="compositionally biased region" description="Low complexity" evidence="4">
    <location>
        <begin position="151"/>
        <end position="165"/>
    </location>
</feature>
<dbReference type="SUPFAM" id="SSF55073">
    <property type="entry name" value="Nucleotide cyclase"/>
    <property type="match status" value="1"/>
</dbReference>
<dbReference type="Pfam" id="PF00481">
    <property type="entry name" value="PP2C"/>
    <property type="match status" value="1"/>
</dbReference>
<feature type="compositionally biased region" description="Low complexity" evidence="4">
    <location>
        <begin position="304"/>
        <end position="313"/>
    </location>
</feature>
<dbReference type="GO" id="GO:0035556">
    <property type="term" value="P:intracellular signal transduction"/>
    <property type="evidence" value="ECO:0007669"/>
    <property type="project" value="InterPro"/>
</dbReference>
<dbReference type="CDD" id="cd00143">
    <property type="entry name" value="PP2Cc"/>
    <property type="match status" value="1"/>
</dbReference>
<feature type="region of interest" description="Disordered" evidence="4">
    <location>
        <begin position="1"/>
        <end position="359"/>
    </location>
</feature>
<feature type="compositionally biased region" description="Polar residues" evidence="4">
    <location>
        <begin position="104"/>
        <end position="117"/>
    </location>
</feature>
<feature type="compositionally biased region" description="Basic residues" evidence="4">
    <location>
        <begin position="207"/>
        <end position="221"/>
    </location>
</feature>
<proteinExistence type="predicted"/>
<dbReference type="Pfam" id="PF23598">
    <property type="entry name" value="LRR_14"/>
    <property type="match status" value="1"/>
</dbReference>
<dbReference type="FunFam" id="3.80.10.10:FF:000220">
    <property type="entry name" value="Adenylate cyclase AcyA"/>
    <property type="match status" value="1"/>
</dbReference>
<accession>A0A316UV52</accession>
<dbReference type="Pfam" id="PF00211">
    <property type="entry name" value="Guanylate_cyc"/>
    <property type="match status" value="1"/>
</dbReference>
<dbReference type="SMART" id="SM00364">
    <property type="entry name" value="LRR_BAC"/>
    <property type="match status" value="11"/>
</dbReference>
<feature type="compositionally biased region" description="Low complexity" evidence="4">
    <location>
        <begin position="53"/>
        <end position="73"/>
    </location>
</feature>
<dbReference type="InterPro" id="IPR050216">
    <property type="entry name" value="LRR_domain-containing"/>
</dbReference>
<dbReference type="InterPro" id="IPR001611">
    <property type="entry name" value="Leu-rich_rpt"/>
</dbReference>
<evidence type="ECO:0000256" key="1">
    <source>
        <dbReference type="ARBA" id="ARBA00022614"/>
    </source>
</evidence>
<dbReference type="PROSITE" id="PS50125">
    <property type="entry name" value="GUANYLATE_CYCLASE_2"/>
    <property type="match status" value="1"/>
</dbReference>
<dbReference type="Proteomes" id="UP000245884">
    <property type="component" value="Unassembled WGS sequence"/>
</dbReference>
<name>A0A316UV52_9BASI</name>
<feature type="compositionally biased region" description="Low complexity" evidence="4">
    <location>
        <begin position="246"/>
        <end position="271"/>
    </location>
</feature>
<dbReference type="GO" id="GO:0046872">
    <property type="term" value="F:metal ion binding"/>
    <property type="evidence" value="ECO:0007669"/>
    <property type="project" value="UniProtKB-KW"/>
</dbReference>
<feature type="compositionally biased region" description="Acidic residues" evidence="4">
    <location>
        <begin position="128"/>
        <end position="138"/>
    </location>
</feature>
<dbReference type="InterPro" id="IPR032675">
    <property type="entry name" value="LRR_dom_sf"/>
</dbReference>
<feature type="region of interest" description="Disordered" evidence="4">
    <location>
        <begin position="613"/>
        <end position="635"/>
    </location>
</feature>
<feature type="domain" description="Guanylate cyclase" evidence="5">
    <location>
        <begin position="1975"/>
        <end position="2111"/>
    </location>
</feature>
<feature type="region of interest" description="Disordered" evidence="4">
    <location>
        <begin position="430"/>
        <end position="526"/>
    </location>
</feature>
<dbReference type="CDD" id="cd07302">
    <property type="entry name" value="CHD"/>
    <property type="match status" value="1"/>
</dbReference>
<dbReference type="Gene3D" id="3.80.10.10">
    <property type="entry name" value="Ribonuclease Inhibitor"/>
    <property type="match status" value="3"/>
</dbReference>
<dbReference type="SMART" id="SM00044">
    <property type="entry name" value="CYCc"/>
    <property type="match status" value="1"/>
</dbReference>
<dbReference type="SUPFAM" id="SSF52058">
    <property type="entry name" value="L domain-like"/>
    <property type="match status" value="1"/>
</dbReference>
<reference evidence="7 8" key="1">
    <citation type="journal article" date="2018" name="Mol. Biol. Evol.">
        <title>Broad Genomic Sampling Reveals a Smut Pathogenic Ancestry of the Fungal Clade Ustilaginomycotina.</title>
        <authorList>
            <person name="Kijpornyongpan T."/>
            <person name="Mondo S.J."/>
            <person name="Barry K."/>
            <person name="Sandor L."/>
            <person name="Lee J."/>
            <person name="Lipzen A."/>
            <person name="Pangilinan J."/>
            <person name="LaButti K."/>
            <person name="Hainaut M."/>
            <person name="Henrissat B."/>
            <person name="Grigoriev I.V."/>
            <person name="Spatafora J.W."/>
            <person name="Aime M.C."/>
        </authorList>
    </citation>
    <scope>NUCLEOTIDE SEQUENCE [LARGE SCALE GENOMIC DNA]</scope>
    <source>
        <strain evidence="7 8">MCA 5214</strain>
    </source>
</reference>
<feature type="compositionally biased region" description="Polar residues" evidence="4">
    <location>
        <begin position="174"/>
        <end position="183"/>
    </location>
</feature>
<dbReference type="InterPro" id="IPR036457">
    <property type="entry name" value="PPM-type-like_dom_sf"/>
</dbReference>
<dbReference type="Pfam" id="PF23010">
    <property type="entry name" value="RA_3"/>
    <property type="match status" value="1"/>
</dbReference>
<evidence type="ECO:0000256" key="2">
    <source>
        <dbReference type="ARBA" id="ARBA00022723"/>
    </source>
</evidence>
<evidence type="ECO:0000256" key="4">
    <source>
        <dbReference type="SAM" id="MobiDB-lite"/>
    </source>
</evidence>
<feature type="compositionally biased region" description="Polar residues" evidence="4">
    <location>
        <begin position="38"/>
        <end position="47"/>
    </location>
</feature>
<feature type="compositionally biased region" description="Basic and acidic residues" evidence="4">
    <location>
        <begin position="332"/>
        <end position="343"/>
    </location>
</feature>
<dbReference type="PANTHER" id="PTHR48051">
    <property type="match status" value="1"/>
</dbReference>
<dbReference type="EMBL" id="KZ819664">
    <property type="protein sequence ID" value="PWN29159.1"/>
    <property type="molecule type" value="Genomic_DNA"/>
</dbReference>
<dbReference type="STRING" id="1569628.A0A316UV52"/>
<dbReference type="PROSITE" id="PS51746">
    <property type="entry name" value="PPM_2"/>
    <property type="match status" value="1"/>
</dbReference>
<evidence type="ECO:0008006" key="9">
    <source>
        <dbReference type="Google" id="ProtNLM"/>
    </source>
</evidence>
<feature type="compositionally biased region" description="Polar residues" evidence="4">
    <location>
        <begin position="502"/>
        <end position="525"/>
    </location>
</feature>
<feature type="region of interest" description="Disordered" evidence="4">
    <location>
        <begin position="649"/>
        <end position="668"/>
    </location>
</feature>
<dbReference type="SMART" id="SM00369">
    <property type="entry name" value="LRR_TYP"/>
    <property type="match status" value="10"/>
</dbReference>
<dbReference type="InterPro" id="IPR055071">
    <property type="entry name" value="RA_PHLPP-like"/>
</dbReference>
<dbReference type="Pfam" id="PF13855">
    <property type="entry name" value="LRR_8"/>
    <property type="match status" value="1"/>
</dbReference>
<feature type="region of interest" description="Disordered" evidence="4">
    <location>
        <begin position="541"/>
        <end position="574"/>
    </location>
</feature>
<dbReference type="InterPro" id="IPR001054">
    <property type="entry name" value="A/G_cyclase"/>
</dbReference>
<dbReference type="SUPFAM" id="SSF52047">
    <property type="entry name" value="RNI-like"/>
    <property type="match status" value="1"/>
</dbReference>
<dbReference type="GeneID" id="37029158"/>
<dbReference type="SUPFAM" id="SSF81606">
    <property type="entry name" value="PP2C-like"/>
    <property type="match status" value="1"/>
</dbReference>
<gene>
    <name evidence="7" type="ORF">BDZ90DRAFT_238250</name>
</gene>
<organism evidence="7 8">
    <name type="scientific">Jaminaea rosea</name>
    <dbReference type="NCBI Taxonomy" id="1569628"/>
    <lineage>
        <taxon>Eukaryota</taxon>
        <taxon>Fungi</taxon>
        <taxon>Dikarya</taxon>
        <taxon>Basidiomycota</taxon>
        <taxon>Ustilaginomycotina</taxon>
        <taxon>Exobasidiomycetes</taxon>
        <taxon>Microstromatales</taxon>
        <taxon>Microstromatales incertae sedis</taxon>
        <taxon>Jaminaea</taxon>
    </lineage>
</organism>
<protein>
    <recommendedName>
        <fullName evidence="9">Adenylate cyclase</fullName>
    </recommendedName>
</protein>
<evidence type="ECO:0000259" key="6">
    <source>
        <dbReference type="PROSITE" id="PS51746"/>
    </source>
</evidence>
<feature type="region of interest" description="Disordered" evidence="4">
    <location>
        <begin position="814"/>
        <end position="857"/>
    </location>
</feature>